<evidence type="ECO:0000313" key="7">
    <source>
        <dbReference type="EMBL" id="OIR14159.1"/>
    </source>
</evidence>
<gene>
    <name evidence="7" type="ORF">GALL_46200</name>
</gene>
<keyword evidence="5" id="KW-0472">Membrane</keyword>
<keyword evidence="3" id="KW-1134">Transmembrane beta strand</keyword>
<accession>A0A1J5T086</accession>
<evidence type="ECO:0000256" key="5">
    <source>
        <dbReference type="ARBA" id="ARBA00023136"/>
    </source>
</evidence>
<evidence type="ECO:0000256" key="3">
    <source>
        <dbReference type="ARBA" id="ARBA00022452"/>
    </source>
</evidence>
<evidence type="ECO:0000256" key="2">
    <source>
        <dbReference type="ARBA" id="ARBA00022448"/>
    </source>
</evidence>
<organism evidence="7">
    <name type="scientific">mine drainage metagenome</name>
    <dbReference type="NCBI Taxonomy" id="410659"/>
    <lineage>
        <taxon>unclassified sequences</taxon>
        <taxon>metagenomes</taxon>
        <taxon>ecological metagenomes</taxon>
    </lineage>
</organism>
<dbReference type="GO" id="GO:0009279">
    <property type="term" value="C:cell outer membrane"/>
    <property type="evidence" value="ECO:0007669"/>
    <property type="project" value="UniProtKB-SubCell"/>
</dbReference>
<keyword evidence="6" id="KW-0998">Cell outer membrane</keyword>
<proteinExistence type="predicted"/>
<comment type="subcellular location">
    <subcellularLocation>
        <location evidence="1">Cell outer membrane</location>
    </subcellularLocation>
</comment>
<comment type="caution">
    <text evidence="7">The sequence shown here is derived from an EMBL/GenBank/DDBJ whole genome shotgun (WGS) entry which is preliminary data.</text>
</comment>
<dbReference type="PANTHER" id="PTHR30026">
    <property type="entry name" value="OUTER MEMBRANE PROTEIN TOLC"/>
    <property type="match status" value="1"/>
</dbReference>
<dbReference type="PANTHER" id="PTHR30026:SF20">
    <property type="entry name" value="OUTER MEMBRANE PROTEIN TOLC"/>
    <property type="match status" value="1"/>
</dbReference>
<dbReference type="SUPFAM" id="SSF56954">
    <property type="entry name" value="Outer membrane efflux proteins (OEP)"/>
    <property type="match status" value="1"/>
</dbReference>
<dbReference type="GO" id="GO:0015562">
    <property type="term" value="F:efflux transmembrane transporter activity"/>
    <property type="evidence" value="ECO:0007669"/>
    <property type="project" value="InterPro"/>
</dbReference>
<dbReference type="Pfam" id="PF02321">
    <property type="entry name" value="OEP"/>
    <property type="match status" value="1"/>
</dbReference>
<name>A0A1J5T086_9ZZZZ</name>
<dbReference type="EMBL" id="MLJW01000012">
    <property type="protein sequence ID" value="OIR14159.1"/>
    <property type="molecule type" value="Genomic_DNA"/>
</dbReference>
<protein>
    <submittedName>
        <fullName evidence="7">Outer membrane efflux protein</fullName>
    </submittedName>
</protein>
<dbReference type="InterPro" id="IPR051906">
    <property type="entry name" value="TolC-like"/>
</dbReference>
<keyword evidence="4" id="KW-0812">Transmembrane</keyword>
<reference evidence="7" key="1">
    <citation type="submission" date="2016-10" db="EMBL/GenBank/DDBJ databases">
        <title>Sequence of Gallionella enrichment culture.</title>
        <authorList>
            <person name="Poehlein A."/>
            <person name="Muehling M."/>
            <person name="Daniel R."/>
        </authorList>
    </citation>
    <scope>NUCLEOTIDE SEQUENCE</scope>
</reference>
<dbReference type="GO" id="GO:1990281">
    <property type="term" value="C:efflux pump complex"/>
    <property type="evidence" value="ECO:0007669"/>
    <property type="project" value="TreeGrafter"/>
</dbReference>
<dbReference type="Gene3D" id="1.20.1600.10">
    <property type="entry name" value="Outer membrane efflux proteins (OEP)"/>
    <property type="match status" value="1"/>
</dbReference>
<dbReference type="GO" id="GO:0015288">
    <property type="term" value="F:porin activity"/>
    <property type="evidence" value="ECO:0007669"/>
    <property type="project" value="TreeGrafter"/>
</dbReference>
<keyword evidence="2" id="KW-0813">Transport</keyword>
<sequence length="434" mass="49483">MQKLTVWLKEIMLPVFIICIIFPAAKIQAQQTHLTINEAYQLAKQNYPLIKQRDLISKTKEYSVDNASKGYLPVFSVNGQATYQSTVTSFPFSIPVPGFSMPAYSKDQYKIYAEVDQVIYDGGVIKNQKQVAETNELVQQQNLEVALYTLYDRVNQLFFGALLINEQLKQNELLNKNIQNGIDKAKALLANGTAYRSSIDELNAQLLQTEQSRVELKAAKKAYLDMLSLFINSQLNENTILEKPATAVLSDNINRPELLFYDYQKKTFDLQDELLKTQLRPKFNVFVQGGYGRPGLNMLSNDFALYSIGGLRLNWNLGSLYTFKNQKQLIDINRKTIDVQKETFLFNTNIVQKQQNAELAKYLELLKKDESIIALRESVKNAAAAQLENGVLSAHDYITQVISEDQARQNFILHSIQLLQAQYNYQNTTGNIKK</sequence>
<dbReference type="InterPro" id="IPR003423">
    <property type="entry name" value="OMP_efflux"/>
</dbReference>
<evidence type="ECO:0000256" key="1">
    <source>
        <dbReference type="ARBA" id="ARBA00004442"/>
    </source>
</evidence>
<dbReference type="AlphaFoldDB" id="A0A1J5T086"/>
<evidence type="ECO:0000256" key="6">
    <source>
        <dbReference type="ARBA" id="ARBA00023237"/>
    </source>
</evidence>
<evidence type="ECO:0000256" key="4">
    <source>
        <dbReference type="ARBA" id="ARBA00022692"/>
    </source>
</evidence>